<evidence type="ECO:0000256" key="12">
    <source>
        <dbReference type="ARBA" id="ARBA00042242"/>
    </source>
</evidence>
<dbReference type="Gene3D" id="3.30.1490.20">
    <property type="entry name" value="ATP-grasp fold, A domain"/>
    <property type="match status" value="1"/>
</dbReference>
<dbReference type="PANTHER" id="PTHR43472">
    <property type="entry name" value="PHOSPHORIBOSYLAMINE--GLYCINE LIGASE"/>
    <property type="match status" value="1"/>
</dbReference>
<dbReference type="InterPro" id="IPR011054">
    <property type="entry name" value="Rudment_hybrid_motif"/>
</dbReference>
<dbReference type="InterPro" id="IPR000115">
    <property type="entry name" value="PRibGlycinamide_synth"/>
</dbReference>
<dbReference type="SUPFAM" id="SSF56059">
    <property type="entry name" value="Glutathione synthetase ATP-binding domain-like"/>
    <property type="match status" value="1"/>
</dbReference>
<dbReference type="OrthoDB" id="9807240at2"/>
<dbReference type="GO" id="GO:0004637">
    <property type="term" value="F:phosphoribosylamine-glycine ligase activity"/>
    <property type="evidence" value="ECO:0007669"/>
    <property type="project" value="UniProtKB-UniRule"/>
</dbReference>
<dbReference type="SUPFAM" id="SSF51246">
    <property type="entry name" value="Rudiment single hybrid motif"/>
    <property type="match status" value="1"/>
</dbReference>
<sequence>MRVLVIGSGGREHALARKFAKSEKVDKVFICPGNVGMTEEKLENVAISELENHLLVEFAKKKKVDLTFVGPETALMNGIVDAFLDEGLLIFGPRAEAAQIEGSKTFAKSIMKKYGVPTADYESFTDFANALNYVETKGAPIVIKADGLAAGKGVTVAMDLETAKAALADIFQTKEAKVVVEEYLEGEEFSLFSLVHEGKIYPLPIAQDHKRAFDGDQGPNTGGMGAYAPVPHIPEAVVQEAIEKIVQPTVSGLEAENKAFTGILYAGLIVTAEGVKTIEFNARFGDPETQVVLETITSDFFENVLDILQGREPNLTCNTEEVTLGVVVANQGYPDASTESVVLPEIQDLNCFYAGVIKKDGQLLSKGGRIYMVTETGKEIKSIQQSLYEKLDKLDNTGMFYRKDIGNKGV</sequence>
<gene>
    <name evidence="14" type="primary">purD</name>
    <name evidence="17" type="ORF">SAMN05216438_101307</name>
</gene>
<dbReference type="GO" id="GO:0006189">
    <property type="term" value="P:'de novo' IMP biosynthetic process"/>
    <property type="evidence" value="ECO:0007669"/>
    <property type="project" value="UniProtKB-UniRule"/>
</dbReference>
<dbReference type="RefSeq" id="WP_074750108.1">
    <property type="nucleotide sequence ID" value="NZ_CAXVJC010000006.1"/>
</dbReference>
<dbReference type="EC" id="6.3.4.13" evidence="4 14"/>
<keyword evidence="7 15" id="KW-0547">Nucleotide-binding</keyword>
<dbReference type="Proteomes" id="UP000181969">
    <property type="component" value="Unassembled WGS sequence"/>
</dbReference>
<accession>A0A1I4F2E1</accession>
<dbReference type="InterPro" id="IPR020561">
    <property type="entry name" value="PRibGlycinamid_synth_ATP-grasp"/>
</dbReference>
<dbReference type="AlphaFoldDB" id="A0A1I4F2E1"/>
<dbReference type="SMART" id="SM01209">
    <property type="entry name" value="GARS_A"/>
    <property type="match status" value="1"/>
</dbReference>
<comment type="catalytic activity">
    <reaction evidence="14">
        <text>5-phospho-beta-D-ribosylamine + glycine + ATP = N(1)-(5-phospho-beta-D-ribosyl)glycinamide + ADP + phosphate + H(+)</text>
        <dbReference type="Rhea" id="RHEA:17453"/>
        <dbReference type="ChEBI" id="CHEBI:15378"/>
        <dbReference type="ChEBI" id="CHEBI:30616"/>
        <dbReference type="ChEBI" id="CHEBI:43474"/>
        <dbReference type="ChEBI" id="CHEBI:57305"/>
        <dbReference type="ChEBI" id="CHEBI:58681"/>
        <dbReference type="ChEBI" id="CHEBI:143788"/>
        <dbReference type="ChEBI" id="CHEBI:456216"/>
        <dbReference type="EC" id="6.3.4.13"/>
    </reaction>
</comment>
<reference evidence="17 18" key="1">
    <citation type="submission" date="2016-10" db="EMBL/GenBank/DDBJ databases">
        <authorList>
            <person name="de Groot N.N."/>
        </authorList>
    </citation>
    <scope>NUCLEOTIDE SEQUENCE [LARGE SCALE GENOMIC DNA]</scope>
    <source>
        <strain evidence="17 18">M79</strain>
    </source>
</reference>
<keyword evidence="10" id="KW-0464">Manganese</keyword>
<evidence type="ECO:0000256" key="9">
    <source>
        <dbReference type="ARBA" id="ARBA00022840"/>
    </source>
</evidence>
<evidence type="ECO:0000256" key="14">
    <source>
        <dbReference type="HAMAP-Rule" id="MF_00138"/>
    </source>
</evidence>
<dbReference type="InterPro" id="IPR037123">
    <property type="entry name" value="PRibGlycinamide_synth_C_sf"/>
</dbReference>
<evidence type="ECO:0000256" key="6">
    <source>
        <dbReference type="ARBA" id="ARBA00022723"/>
    </source>
</evidence>
<dbReference type="GO" id="GO:0046872">
    <property type="term" value="F:metal ion binding"/>
    <property type="evidence" value="ECO:0007669"/>
    <property type="project" value="UniProtKB-KW"/>
</dbReference>
<keyword evidence="5 14" id="KW-0436">Ligase</keyword>
<evidence type="ECO:0000313" key="18">
    <source>
        <dbReference type="Proteomes" id="UP000181969"/>
    </source>
</evidence>
<dbReference type="UniPathway" id="UPA00074">
    <property type="reaction ID" value="UER00125"/>
</dbReference>
<dbReference type="Gene3D" id="3.30.470.20">
    <property type="entry name" value="ATP-grasp fold, B domain"/>
    <property type="match status" value="1"/>
</dbReference>
<comment type="cofactor">
    <cofactor evidence="2">
        <name>Mg(2+)</name>
        <dbReference type="ChEBI" id="CHEBI:18420"/>
    </cofactor>
</comment>
<evidence type="ECO:0000256" key="10">
    <source>
        <dbReference type="ARBA" id="ARBA00023211"/>
    </source>
</evidence>
<dbReference type="InterPro" id="IPR020559">
    <property type="entry name" value="PRibGlycinamide_synth_CS"/>
</dbReference>
<comment type="pathway">
    <text evidence="3 14">Purine metabolism; IMP biosynthesis via de novo pathway; N(1)-(5-phospho-D-ribosyl)glycinamide from 5-phospho-alpha-D-ribose 1-diphosphate: step 2/2.</text>
</comment>
<evidence type="ECO:0000256" key="1">
    <source>
        <dbReference type="ARBA" id="ARBA00001936"/>
    </source>
</evidence>
<dbReference type="SMART" id="SM01210">
    <property type="entry name" value="GARS_C"/>
    <property type="match status" value="1"/>
</dbReference>
<dbReference type="InterPro" id="IPR020560">
    <property type="entry name" value="PRibGlycinamide_synth_C-dom"/>
</dbReference>
<evidence type="ECO:0000256" key="4">
    <source>
        <dbReference type="ARBA" id="ARBA00013255"/>
    </source>
</evidence>
<dbReference type="SUPFAM" id="SSF52440">
    <property type="entry name" value="PreATP-grasp domain"/>
    <property type="match status" value="1"/>
</dbReference>
<dbReference type="FunFam" id="3.40.50.20:FF:000006">
    <property type="entry name" value="Phosphoribosylamine--glycine ligase, chloroplastic"/>
    <property type="match status" value="1"/>
</dbReference>
<name>A0A1I4F2E1_9LACT</name>
<evidence type="ECO:0000256" key="5">
    <source>
        <dbReference type="ARBA" id="ARBA00022598"/>
    </source>
</evidence>
<dbReference type="GO" id="GO:0005524">
    <property type="term" value="F:ATP binding"/>
    <property type="evidence" value="ECO:0007669"/>
    <property type="project" value="UniProtKB-UniRule"/>
</dbReference>
<evidence type="ECO:0000256" key="11">
    <source>
        <dbReference type="ARBA" id="ARBA00038345"/>
    </source>
</evidence>
<evidence type="ECO:0000256" key="7">
    <source>
        <dbReference type="ARBA" id="ARBA00022741"/>
    </source>
</evidence>
<keyword evidence="9 15" id="KW-0067">ATP-binding</keyword>
<organism evidence="17 18">
    <name type="scientific">Lactococcus garvieae</name>
    <dbReference type="NCBI Taxonomy" id="1363"/>
    <lineage>
        <taxon>Bacteria</taxon>
        <taxon>Bacillati</taxon>
        <taxon>Bacillota</taxon>
        <taxon>Bacilli</taxon>
        <taxon>Lactobacillales</taxon>
        <taxon>Streptococcaceae</taxon>
        <taxon>Lactococcus</taxon>
    </lineage>
</organism>
<evidence type="ECO:0000256" key="15">
    <source>
        <dbReference type="PROSITE-ProRule" id="PRU00409"/>
    </source>
</evidence>
<keyword evidence="6" id="KW-0479">Metal-binding</keyword>
<dbReference type="Gene3D" id="3.90.600.10">
    <property type="entry name" value="Phosphoribosylglycinamide synthetase, C-terminal domain"/>
    <property type="match status" value="1"/>
</dbReference>
<dbReference type="PANTHER" id="PTHR43472:SF1">
    <property type="entry name" value="PHOSPHORIBOSYLAMINE--GLYCINE LIGASE, CHLOROPLASTIC"/>
    <property type="match status" value="1"/>
</dbReference>
<comment type="similarity">
    <text evidence="11 14">Belongs to the GARS family.</text>
</comment>
<evidence type="ECO:0000256" key="8">
    <source>
        <dbReference type="ARBA" id="ARBA00022755"/>
    </source>
</evidence>
<evidence type="ECO:0000256" key="13">
    <source>
        <dbReference type="ARBA" id="ARBA00042864"/>
    </source>
</evidence>
<dbReference type="Pfam" id="PF02844">
    <property type="entry name" value="GARS_N"/>
    <property type="match status" value="1"/>
</dbReference>
<dbReference type="HAMAP" id="MF_00138">
    <property type="entry name" value="GARS"/>
    <property type="match status" value="1"/>
</dbReference>
<dbReference type="Pfam" id="PF01071">
    <property type="entry name" value="GARS_A"/>
    <property type="match status" value="1"/>
</dbReference>
<evidence type="ECO:0000256" key="2">
    <source>
        <dbReference type="ARBA" id="ARBA00001946"/>
    </source>
</evidence>
<keyword evidence="8 14" id="KW-0658">Purine biosynthesis</keyword>
<dbReference type="GO" id="GO:0009113">
    <property type="term" value="P:purine nucleobase biosynthetic process"/>
    <property type="evidence" value="ECO:0007669"/>
    <property type="project" value="InterPro"/>
</dbReference>
<comment type="cofactor">
    <cofactor evidence="1">
        <name>Mn(2+)</name>
        <dbReference type="ChEBI" id="CHEBI:29035"/>
    </cofactor>
</comment>
<dbReference type="EMBL" id="FOTJ01000001">
    <property type="protein sequence ID" value="SFL10987.1"/>
    <property type="molecule type" value="Genomic_DNA"/>
</dbReference>
<dbReference type="PROSITE" id="PS00184">
    <property type="entry name" value="GARS"/>
    <property type="match status" value="1"/>
</dbReference>
<protein>
    <recommendedName>
        <fullName evidence="4 14">Phosphoribosylamine--glycine ligase</fullName>
        <ecNumber evidence="4 14">6.3.4.13</ecNumber>
    </recommendedName>
    <alternativeName>
        <fullName evidence="14">GARS</fullName>
    </alternativeName>
    <alternativeName>
        <fullName evidence="12 14">Glycinamide ribonucleotide synthetase</fullName>
    </alternativeName>
    <alternativeName>
        <fullName evidence="13 14">Phosphoribosylglycinamide synthetase</fullName>
    </alternativeName>
</protein>
<dbReference type="Pfam" id="PF02843">
    <property type="entry name" value="GARS_C"/>
    <property type="match status" value="1"/>
</dbReference>
<dbReference type="InterPro" id="IPR020562">
    <property type="entry name" value="PRibGlycinamide_synth_N"/>
</dbReference>
<dbReference type="InterPro" id="IPR011761">
    <property type="entry name" value="ATP-grasp"/>
</dbReference>
<evidence type="ECO:0000313" key="17">
    <source>
        <dbReference type="EMBL" id="SFL10987.1"/>
    </source>
</evidence>
<evidence type="ECO:0000256" key="3">
    <source>
        <dbReference type="ARBA" id="ARBA00005174"/>
    </source>
</evidence>
<dbReference type="Gene3D" id="3.40.50.20">
    <property type="match status" value="1"/>
</dbReference>
<feature type="domain" description="ATP-grasp" evidence="16">
    <location>
        <begin position="108"/>
        <end position="309"/>
    </location>
</feature>
<dbReference type="PROSITE" id="PS50975">
    <property type="entry name" value="ATP_GRASP"/>
    <property type="match status" value="1"/>
</dbReference>
<dbReference type="InterPro" id="IPR016185">
    <property type="entry name" value="PreATP-grasp_dom_sf"/>
</dbReference>
<dbReference type="NCBIfam" id="TIGR00877">
    <property type="entry name" value="purD"/>
    <property type="match status" value="1"/>
</dbReference>
<dbReference type="InterPro" id="IPR013815">
    <property type="entry name" value="ATP_grasp_subdomain_1"/>
</dbReference>
<evidence type="ECO:0000259" key="16">
    <source>
        <dbReference type="PROSITE" id="PS50975"/>
    </source>
</evidence>
<proteinExistence type="inferred from homology"/>